<feature type="compositionally biased region" description="Pro residues" evidence="1">
    <location>
        <begin position="137"/>
        <end position="152"/>
    </location>
</feature>
<feature type="compositionally biased region" description="Basic and acidic residues" evidence="1">
    <location>
        <begin position="234"/>
        <end position="243"/>
    </location>
</feature>
<evidence type="ECO:0000313" key="2">
    <source>
        <dbReference type="Proteomes" id="UP000694857"/>
    </source>
</evidence>
<dbReference type="RefSeq" id="XP_036688242.1">
    <property type="nucleotide sequence ID" value="XM_036832347.1"/>
</dbReference>
<protein>
    <submittedName>
        <fullName evidence="3">WAS/WASL-interacting protein family member 1-like</fullName>
    </submittedName>
</protein>
<feature type="region of interest" description="Disordered" evidence="1">
    <location>
        <begin position="1"/>
        <end position="72"/>
    </location>
</feature>
<sequence length="243" mass="24900">MTGLELTETTGSLNQRPGLLPCLPPPTPRACSRADAQEHSYLRRSEPAKTCPVSPSRSPTSSPCVGSGSPASLRHVLPAGLQLAPLPAPPPVVPACGERRRLIWDSIHRAPPSSGGPGGATEPPGGKANRGSAASLRPPPSSRGEPGPPPPSCAVCIGATGGGLCSHEINAQRPRVAEELGRQRDSTPTIAGRTMGPAGRKSFSTSQAALPRRGVGIGRLLTPGPRLSPGQGPRRPDLGEQIT</sequence>
<evidence type="ECO:0000256" key="1">
    <source>
        <dbReference type="SAM" id="MobiDB-lite"/>
    </source>
</evidence>
<proteinExistence type="predicted"/>
<dbReference type="GeneID" id="118884645"/>
<dbReference type="KEGG" id="bmus:118884645"/>
<dbReference type="AlphaFoldDB" id="A0A8B8VUZ0"/>
<evidence type="ECO:0000313" key="3">
    <source>
        <dbReference type="RefSeq" id="XP_036688242.1"/>
    </source>
</evidence>
<gene>
    <name evidence="3" type="primary">LOC118884645</name>
</gene>
<feature type="compositionally biased region" description="Low complexity" evidence="1">
    <location>
        <begin position="1"/>
        <end position="21"/>
    </location>
</feature>
<feature type="region of interest" description="Disordered" evidence="1">
    <location>
        <begin position="177"/>
        <end position="243"/>
    </location>
</feature>
<name>A0A8B8VUZ0_BALMU</name>
<organism evidence="2 3">
    <name type="scientific">Balaenoptera musculus</name>
    <name type="common">Blue whale</name>
    <dbReference type="NCBI Taxonomy" id="9771"/>
    <lineage>
        <taxon>Eukaryota</taxon>
        <taxon>Metazoa</taxon>
        <taxon>Chordata</taxon>
        <taxon>Craniata</taxon>
        <taxon>Vertebrata</taxon>
        <taxon>Euteleostomi</taxon>
        <taxon>Mammalia</taxon>
        <taxon>Eutheria</taxon>
        <taxon>Laurasiatheria</taxon>
        <taxon>Artiodactyla</taxon>
        <taxon>Whippomorpha</taxon>
        <taxon>Cetacea</taxon>
        <taxon>Mysticeti</taxon>
        <taxon>Balaenopteridae</taxon>
        <taxon>Balaenoptera</taxon>
    </lineage>
</organism>
<dbReference type="Proteomes" id="UP000694857">
    <property type="component" value="Chromosome 19"/>
</dbReference>
<reference evidence="3" key="1">
    <citation type="submission" date="2025-08" db="UniProtKB">
        <authorList>
            <consortium name="RefSeq"/>
        </authorList>
    </citation>
    <scope>IDENTIFICATION</scope>
    <source>
        <tissue evidence="3">Epidermis and Blubber</tissue>
    </source>
</reference>
<feature type="compositionally biased region" description="Basic and acidic residues" evidence="1">
    <location>
        <begin position="35"/>
        <end position="47"/>
    </location>
</feature>
<feature type="compositionally biased region" description="Low complexity" evidence="1">
    <location>
        <begin position="120"/>
        <end position="136"/>
    </location>
</feature>
<keyword evidence="2" id="KW-1185">Reference proteome</keyword>
<accession>A0A8B8VUZ0</accession>
<feature type="region of interest" description="Disordered" evidence="1">
    <location>
        <begin position="107"/>
        <end position="154"/>
    </location>
</feature>
<feature type="compositionally biased region" description="Low complexity" evidence="1">
    <location>
        <begin position="50"/>
        <end position="65"/>
    </location>
</feature>